<evidence type="ECO:0000313" key="14">
    <source>
        <dbReference type="Proteomes" id="UP000005870"/>
    </source>
</evidence>
<evidence type="ECO:0000256" key="8">
    <source>
        <dbReference type="ARBA" id="ARBA00023136"/>
    </source>
</evidence>
<evidence type="ECO:0000256" key="6">
    <source>
        <dbReference type="ARBA" id="ARBA00022692"/>
    </source>
</evidence>
<evidence type="ECO:0000256" key="3">
    <source>
        <dbReference type="ARBA" id="ARBA00022475"/>
    </source>
</evidence>
<dbReference type="Pfam" id="PF07963">
    <property type="entry name" value="N_methyl"/>
    <property type="match status" value="1"/>
</dbReference>
<dbReference type="InterPro" id="IPR045584">
    <property type="entry name" value="Pilin-like"/>
</dbReference>
<name>G7UPM8_PSEUP</name>
<sequence length="154" mass="16866">MHGRRTGAQGFTLVELLAVLAVVALAGSAVLLTQPGDGQQLVREGERFAARLQHAQEEAILGTRAIEVVAAAEGYRFNRQHFADWEPLRERPFGDIAWEQGTTPRLSRELPQVRFDFDPTGIAEPAELVLQRGDASVRVAVDAAGQVRLDALRD</sequence>
<dbReference type="RefSeq" id="WP_014161015.1">
    <property type="nucleotide sequence ID" value="NC_016147.2"/>
</dbReference>
<reference evidence="13 14" key="1">
    <citation type="journal article" date="2012" name="J. Bacteriol.">
        <title>Complete Genome Sequence of the BTEX-Degrading Bacterium Pseudoxanthomonas spadix BD-a59.</title>
        <authorList>
            <person name="Lee S.H."/>
            <person name="Jin H.M."/>
            <person name="Lee H.J."/>
            <person name="Kim J.M."/>
            <person name="Jeon C.O."/>
        </authorList>
    </citation>
    <scope>NUCLEOTIDE SEQUENCE [LARGE SCALE GENOMIC DNA]</scope>
    <source>
        <strain evidence="13 14">BD-a59</strain>
    </source>
</reference>
<keyword evidence="7 11" id="KW-1133">Transmembrane helix</keyword>
<gene>
    <name evidence="13" type="ordered locus">DSC_10985</name>
</gene>
<feature type="domain" description="General secretion pathway GspH" evidence="12">
    <location>
        <begin position="45"/>
        <end position="145"/>
    </location>
</feature>
<feature type="transmembrane region" description="Helical" evidence="11">
    <location>
        <begin position="12"/>
        <end position="32"/>
    </location>
</feature>
<dbReference type="Gene3D" id="3.55.40.10">
    <property type="entry name" value="minor pseudopilin epsh domain"/>
    <property type="match status" value="1"/>
</dbReference>
<dbReference type="AlphaFoldDB" id="G7UPM8"/>
<evidence type="ECO:0000313" key="13">
    <source>
        <dbReference type="EMBL" id="AER56841.1"/>
    </source>
</evidence>
<evidence type="ECO:0000256" key="5">
    <source>
        <dbReference type="ARBA" id="ARBA00022519"/>
    </source>
</evidence>
<dbReference type="PROSITE" id="PS00409">
    <property type="entry name" value="PROKAR_NTER_METHYL"/>
    <property type="match status" value="1"/>
</dbReference>
<dbReference type="eggNOG" id="COG4970">
    <property type="taxonomic scope" value="Bacteria"/>
</dbReference>
<dbReference type="KEGG" id="psd:DSC_10985"/>
<dbReference type="InterPro" id="IPR002416">
    <property type="entry name" value="T2SS_protein-GspH"/>
</dbReference>
<evidence type="ECO:0000256" key="11">
    <source>
        <dbReference type="SAM" id="Phobius"/>
    </source>
</evidence>
<dbReference type="EMBL" id="CP003093">
    <property type="protein sequence ID" value="AER56841.1"/>
    <property type="molecule type" value="Genomic_DNA"/>
</dbReference>
<dbReference type="Pfam" id="PF12019">
    <property type="entry name" value="GspH"/>
    <property type="match status" value="1"/>
</dbReference>
<dbReference type="Proteomes" id="UP000005870">
    <property type="component" value="Chromosome"/>
</dbReference>
<evidence type="ECO:0000256" key="4">
    <source>
        <dbReference type="ARBA" id="ARBA00022481"/>
    </source>
</evidence>
<evidence type="ECO:0000256" key="9">
    <source>
        <dbReference type="ARBA" id="ARBA00025772"/>
    </source>
</evidence>
<evidence type="ECO:0000256" key="1">
    <source>
        <dbReference type="ARBA" id="ARBA00004377"/>
    </source>
</evidence>
<comment type="similarity">
    <text evidence="9">Belongs to the GSP H family.</text>
</comment>
<dbReference type="SUPFAM" id="SSF54523">
    <property type="entry name" value="Pili subunits"/>
    <property type="match status" value="1"/>
</dbReference>
<dbReference type="HOGENOM" id="CLU_113215_2_0_6"/>
<evidence type="ECO:0000256" key="7">
    <source>
        <dbReference type="ARBA" id="ARBA00022989"/>
    </source>
</evidence>
<dbReference type="GO" id="GO:0015628">
    <property type="term" value="P:protein secretion by the type II secretion system"/>
    <property type="evidence" value="ECO:0007669"/>
    <property type="project" value="InterPro"/>
</dbReference>
<keyword evidence="6 11" id="KW-0812">Transmembrane</keyword>
<evidence type="ECO:0000256" key="10">
    <source>
        <dbReference type="ARBA" id="ARBA00030775"/>
    </source>
</evidence>
<dbReference type="PRINTS" id="PR00885">
    <property type="entry name" value="BCTERIALGSPH"/>
</dbReference>
<dbReference type="NCBIfam" id="TIGR02532">
    <property type="entry name" value="IV_pilin_GFxxxE"/>
    <property type="match status" value="1"/>
</dbReference>
<evidence type="ECO:0000256" key="2">
    <source>
        <dbReference type="ARBA" id="ARBA00021549"/>
    </source>
</evidence>
<dbReference type="GO" id="GO:0015627">
    <property type="term" value="C:type II protein secretion system complex"/>
    <property type="evidence" value="ECO:0007669"/>
    <property type="project" value="InterPro"/>
</dbReference>
<dbReference type="GO" id="GO:0005886">
    <property type="term" value="C:plasma membrane"/>
    <property type="evidence" value="ECO:0007669"/>
    <property type="project" value="UniProtKB-SubCell"/>
</dbReference>
<comment type="subcellular location">
    <subcellularLocation>
        <location evidence="1">Cell inner membrane</location>
        <topology evidence="1">Single-pass membrane protein</topology>
    </subcellularLocation>
</comment>
<organism evidence="13 14">
    <name type="scientific">Pseudoxanthomonas spadix (strain BD-a59)</name>
    <dbReference type="NCBI Taxonomy" id="1045855"/>
    <lineage>
        <taxon>Bacteria</taxon>
        <taxon>Pseudomonadati</taxon>
        <taxon>Pseudomonadota</taxon>
        <taxon>Gammaproteobacteria</taxon>
        <taxon>Lysobacterales</taxon>
        <taxon>Lysobacteraceae</taxon>
        <taxon>Pseudoxanthomonas</taxon>
    </lineage>
</organism>
<protein>
    <recommendedName>
        <fullName evidence="2">Type II secretion system protein H</fullName>
    </recommendedName>
    <alternativeName>
        <fullName evidence="10">General secretion pathway protein H</fullName>
    </alternativeName>
</protein>
<dbReference type="InterPro" id="IPR022346">
    <property type="entry name" value="T2SS_GspH"/>
</dbReference>
<accession>G7UPM8</accession>
<dbReference type="OrthoDB" id="6028515at2"/>
<keyword evidence="5" id="KW-0997">Cell inner membrane</keyword>
<proteinExistence type="inferred from homology"/>
<keyword evidence="4" id="KW-0488">Methylation</keyword>
<evidence type="ECO:0000259" key="12">
    <source>
        <dbReference type="Pfam" id="PF12019"/>
    </source>
</evidence>
<dbReference type="STRING" id="1045855.DSC_10985"/>
<dbReference type="InterPro" id="IPR012902">
    <property type="entry name" value="N_methyl_site"/>
</dbReference>
<keyword evidence="3" id="KW-1003">Cell membrane</keyword>
<keyword evidence="14" id="KW-1185">Reference proteome</keyword>
<keyword evidence="8 11" id="KW-0472">Membrane</keyword>